<gene>
    <name evidence="11" type="primary">bamA</name>
    <name evidence="11" type="ORF">AB6M95_06590</name>
</gene>
<dbReference type="InterPro" id="IPR010827">
    <property type="entry name" value="BamA/TamA_POTRA"/>
</dbReference>
<evidence type="ECO:0000256" key="7">
    <source>
        <dbReference type="ARBA" id="ARBA00023237"/>
    </source>
</evidence>
<feature type="domain" description="POTRA" evidence="10">
    <location>
        <begin position="238"/>
        <end position="315"/>
    </location>
</feature>
<evidence type="ECO:0000313" key="12">
    <source>
        <dbReference type="Proteomes" id="UP001568698"/>
    </source>
</evidence>
<evidence type="ECO:0000256" key="3">
    <source>
        <dbReference type="ARBA" id="ARBA00022692"/>
    </source>
</evidence>
<feature type="signal peptide" evidence="9">
    <location>
        <begin position="1"/>
        <end position="27"/>
    </location>
</feature>
<dbReference type="RefSeq" id="WP_371385946.1">
    <property type="nucleotide sequence ID" value="NZ_JBGLYH010000013.1"/>
</dbReference>
<dbReference type="Gene3D" id="3.10.20.310">
    <property type="entry name" value="membrane protein fhac"/>
    <property type="match status" value="5"/>
</dbReference>
<keyword evidence="7" id="KW-0998">Cell outer membrane</keyword>
<dbReference type="PANTHER" id="PTHR12815">
    <property type="entry name" value="SORTING AND ASSEMBLY MACHINERY SAMM50 PROTEIN FAMILY MEMBER"/>
    <property type="match status" value="1"/>
</dbReference>
<evidence type="ECO:0000256" key="9">
    <source>
        <dbReference type="SAM" id="SignalP"/>
    </source>
</evidence>
<dbReference type="Gene3D" id="2.40.160.50">
    <property type="entry name" value="membrane protein fhac: a member of the omp85/tpsb transporter family"/>
    <property type="match status" value="1"/>
</dbReference>
<keyword evidence="12" id="KW-1185">Reference proteome</keyword>
<dbReference type="EMBL" id="JBGLYH010000013">
    <property type="protein sequence ID" value="MEZ7196410.1"/>
    <property type="molecule type" value="Genomic_DNA"/>
</dbReference>
<keyword evidence="6" id="KW-0472">Membrane</keyword>
<comment type="caution">
    <text evidence="11">The sequence shown here is derived from an EMBL/GenBank/DDBJ whole genome shotgun (WGS) entry which is preliminary data.</text>
</comment>
<keyword evidence="5" id="KW-0677">Repeat</keyword>
<evidence type="ECO:0000259" key="10">
    <source>
        <dbReference type="PROSITE" id="PS51779"/>
    </source>
</evidence>
<keyword evidence="4 9" id="KW-0732">Signal</keyword>
<dbReference type="InterPro" id="IPR039910">
    <property type="entry name" value="D15-like"/>
</dbReference>
<dbReference type="PANTHER" id="PTHR12815:SF47">
    <property type="entry name" value="TRANSLOCATION AND ASSEMBLY MODULE SUBUNIT TAMA"/>
    <property type="match status" value="1"/>
</dbReference>
<keyword evidence="3" id="KW-0812">Transmembrane</keyword>
<evidence type="ECO:0000256" key="6">
    <source>
        <dbReference type="ARBA" id="ARBA00023136"/>
    </source>
</evidence>
<keyword evidence="2" id="KW-1134">Transmembrane beta strand</keyword>
<dbReference type="Proteomes" id="UP001568698">
    <property type="component" value="Unassembled WGS sequence"/>
</dbReference>
<dbReference type="Gene3D" id="3.40.50.10610">
    <property type="entry name" value="ABC-type transport auxiliary lipoprotein component"/>
    <property type="match status" value="1"/>
</dbReference>
<dbReference type="PIRSF" id="PIRSF006076">
    <property type="entry name" value="OM_assembly_OMP85"/>
    <property type="match status" value="1"/>
</dbReference>
<dbReference type="NCBIfam" id="TIGR03303">
    <property type="entry name" value="OM_YaeT"/>
    <property type="match status" value="1"/>
</dbReference>
<evidence type="ECO:0000256" key="4">
    <source>
        <dbReference type="ARBA" id="ARBA00022729"/>
    </source>
</evidence>
<comment type="subcellular location">
    <subcellularLocation>
        <location evidence="1">Membrane</location>
    </subcellularLocation>
</comment>
<organism evidence="11 12">
    <name type="scientific">Pseudodesulfovibrio karagichevae</name>
    <dbReference type="NCBI Taxonomy" id="3239305"/>
    <lineage>
        <taxon>Bacteria</taxon>
        <taxon>Pseudomonadati</taxon>
        <taxon>Thermodesulfobacteriota</taxon>
        <taxon>Desulfovibrionia</taxon>
        <taxon>Desulfovibrionales</taxon>
        <taxon>Desulfovibrionaceae</taxon>
    </lineage>
</organism>
<feature type="chain" id="PRO_5045139800" description="Outer membrane protein assembly factor BamA" evidence="9">
    <location>
        <begin position="28"/>
        <end position="907"/>
    </location>
</feature>
<evidence type="ECO:0000256" key="1">
    <source>
        <dbReference type="ARBA" id="ARBA00004370"/>
    </source>
</evidence>
<accession>A0ABV4K144</accession>
<dbReference type="Pfam" id="PF01103">
    <property type="entry name" value="Omp85"/>
    <property type="match status" value="1"/>
</dbReference>
<dbReference type="InterPro" id="IPR023707">
    <property type="entry name" value="OM_assembly_BamA"/>
</dbReference>
<name>A0ABV4K144_9BACT</name>
<proteinExistence type="predicted"/>
<evidence type="ECO:0000256" key="8">
    <source>
        <dbReference type="NCBIfam" id="TIGR03303"/>
    </source>
</evidence>
<dbReference type="PROSITE" id="PS51779">
    <property type="entry name" value="POTRA"/>
    <property type="match status" value="4"/>
</dbReference>
<sequence>MLSNLARGLAMGMIAVLFLLAAGTGHAAEKLNQDISVAVLPFEVNAGDDLSYLKDSLPELLTDRLKEAGFKVIAPEEVARMVTDKGYTQFDLDKAREIALLAGAQFSVYGSLNQIGENLTIDARLVDAYAKDPGKKISVTKKGLINLLPAVDALVDRMRMDLLRLDIVSEIDVEGTKVLDKDVVLMRMTMQKGDMITAKSINTALKNVYDLGYFDDVRVRVEDVDDGKKVVFVVKEKPRIQAIGVRGAKEIDSADILEAVSTKKGSVVNPKVLADDIRVIREMYRKEGYYKANVTQEIEDAGTGIARLTFAIDEGPQLYIEHVIIDGAKQLDPEDIKGVLALKERGWLSWIDDSGVLKEELLDRDAAAIMAYYQSKGFLTAKVGQPEVQIKDDGIDVIYKVWEGDRYKMGTTSFTGDLIDDPSKLMQVTKIDELRQEDQYFDRLILREDVSALTAYYNNYGYAYADVGVQLDDNPETKIVNVVYTISKHQRVHIRRVLIEGNMVTRDNVILREMRLADGDQFSGEKLKRSSQRLTNLDFFEKVDIAPVPTGNPEEMDLVVKVKDKATGKISGGVGYSTYDGVFFGGEISEKNLFGRGYDVGFNGQIGGSSTKYVLHFTNPHINDTDLGFGAKLYSRSTDYTQYTISGNGGVMDLVYPIGEYTKLKWDYNLEAYEIKDVTSRASNKIKNDEGSHLASVVGGTVTRDTRDDFRSTTTGTRTKLSIRFGGGPIGGTDNFIKYTGEFEWWHPVFEQVVFHSKFWAGYLQKNLGDDEVPAAQRFDLGGAYTVRGYSNYLITPTEGPNSDAAVGGNKAFYTNIELKRPISNELGIVALGFFDAGNSWKEDEEWFESVERGSVGEPSFGLYKSVGVGVNWYSPIGPVGLIYAYALDDLADSKQHTIELMMGQQF</sequence>
<evidence type="ECO:0000313" key="11">
    <source>
        <dbReference type="EMBL" id="MEZ7196410.1"/>
    </source>
</evidence>
<dbReference type="Pfam" id="PF07244">
    <property type="entry name" value="POTRA"/>
    <property type="match status" value="5"/>
</dbReference>
<feature type="domain" description="POTRA" evidence="10">
    <location>
        <begin position="166"/>
        <end position="237"/>
    </location>
</feature>
<evidence type="ECO:0000256" key="2">
    <source>
        <dbReference type="ARBA" id="ARBA00022452"/>
    </source>
</evidence>
<feature type="domain" description="POTRA" evidence="10">
    <location>
        <begin position="492"/>
        <end position="565"/>
    </location>
</feature>
<feature type="domain" description="POTRA" evidence="10">
    <location>
        <begin position="318"/>
        <end position="404"/>
    </location>
</feature>
<evidence type="ECO:0000256" key="5">
    <source>
        <dbReference type="ARBA" id="ARBA00022737"/>
    </source>
</evidence>
<dbReference type="InterPro" id="IPR034746">
    <property type="entry name" value="POTRA"/>
</dbReference>
<reference evidence="11 12" key="1">
    <citation type="submission" date="2024-08" db="EMBL/GenBank/DDBJ databases">
        <title>Sulfate-reducing bacteria isolated from formation water of the oil field in Kazakhstan and description of Pseudodesulfovibrio sp.</title>
        <authorList>
            <person name="Bidzhieva S.K."/>
            <person name="Tourova T.P."/>
            <person name="Grouzdev D.S."/>
            <person name="Beletsky A.V."/>
            <person name="Sokolova D.S."/>
            <person name="Samigullina S.R."/>
            <person name="Poltaraus A.B."/>
            <person name="Avtukh A.N."/>
            <person name="Tereshina V.M."/>
            <person name="Zhaparov N.S."/>
            <person name="Mardanov A.V."/>
            <person name="Nazina T.N."/>
        </authorList>
    </citation>
    <scope>NUCLEOTIDE SEQUENCE [LARGE SCALE GENOMIC DNA]</scope>
    <source>
        <strain evidence="11 12">9FUS</strain>
    </source>
</reference>
<protein>
    <recommendedName>
        <fullName evidence="8">Outer membrane protein assembly factor BamA</fullName>
    </recommendedName>
</protein>
<dbReference type="InterPro" id="IPR000184">
    <property type="entry name" value="Bac_surfAg_D15"/>
</dbReference>